<evidence type="ECO:0000256" key="2">
    <source>
        <dbReference type="ARBA" id="ARBA00022741"/>
    </source>
</evidence>
<dbReference type="SMART" id="SM00382">
    <property type="entry name" value="AAA"/>
    <property type="match status" value="1"/>
</dbReference>
<dbReference type="InterPro" id="IPR051120">
    <property type="entry name" value="ABC_AA/LPS_Transport"/>
</dbReference>
<dbReference type="Pfam" id="PF12399">
    <property type="entry name" value="BCA_ABC_TP_C"/>
    <property type="match status" value="1"/>
</dbReference>
<comment type="caution">
    <text evidence="5">The sequence shown here is derived from an EMBL/GenBank/DDBJ whole genome shotgun (WGS) entry which is preliminary data.</text>
</comment>
<reference evidence="5 6" key="1">
    <citation type="submission" date="2023-04" db="EMBL/GenBank/DDBJ databases">
        <title>Marinoamorphus aggregata gen. nov., sp. Nov., isolate from tissue of brittle star Ophioplocus japonicus.</title>
        <authorList>
            <person name="Kawano K."/>
            <person name="Sawayama S."/>
            <person name="Nakagawa S."/>
        </authorList>
    </citation>
    <scope>NUCLEOTIDE SEQUENCE [LARGE SCALE GENOMIC DNA]</scope>
    <source>
        <strain evidence="5 6">NKW23</strain>
    </source>
</reference>
<organism evidence="5 6">
    <name type="scientific">Paralimibaculum aggregatum</name>
    <dbReference type="NCBI Taxonomy" id="3036245"/>
    <lineage>
        <taxon>Bacteria</taxon>
        <taxon>Pseudomonadati</taxon>
        <taxon>Pseudomonadota</taxon>
        <taxon>Alphaproteobacteria</taxon>
        <taxon>Rhodobacterales</taxon>
        <taxon>Paracoccaceae</taxon>
        <taxon>Paralimibaculum</taxon>
    </lineage>
</organism>
<protein>
    <submittedName>
        <fullName evidence="5">ATP-binding cassette domain-containing protein</fullName>
    </submittedName>
</protein>
<keyword evidence="6" id="KW-1185">Reference proteome</keyword>
<evidence type="ECO:0000256" key="1">
    <source>
        <dbReference type="ARBA" id="ARBA00022448"/>
    </source>
</evidence>
<dbReference type="PANTHER" id="PTHR45772">
    <property type="entry name" value="CONSERVED COMPONENT OF ABC TRANSPORTER FOR NATURAL AMINO ACIDS-RELATED"/>
    <property type="match status" value="1"/>
</dbReference>
<dbReference type="Pfam" id="PF00005">
    <property type="entry name" value="ABC_tran"/>
    <property type="match status" value="1"/>
</dbReference>
<dbReference type="Proteomes" id="UP001239909">
    <property type="component" value="Unassembled WGS sequence"/>
</dbReference>
<keyword evidence="2" id="KW-0547">Nucleotide-binding</keyword>
<feature type="domain" description="ABC transporter" evidence="4">
    <location>
        <begin position="25"/>
        <end position="272"/>
    </location>
</feature>
<accession>A0ABQ6LNZ6</accession>
<evidence type="ECO:0000313" key="5">
    <source>
        <dbReference type="EMBL" id="GMG84946.1"/>
    </source>
</evidence>
<evidence type="ECO:0000313" key="6">
    <source>
        <dbReference type="Proteomes" id="UP001239909"/>
    </source>
</evidence>
<dbReference type="SUPFAM" id="SSF52540">
    <property type="entry name" value="P-loop containing nucleoside triphosphate hydrolases"/>
    <property type="match status" value="1"/>
</dbReference>
<evidence type="ECO:0000256" key="3">
    <source>
        <dbReference type="ARBA" id="ARBA00022840"/>
    </source>
</evidence>
<dbReference type="InterPro" id="IPR027417">
    <property type="entry name" value="P-loop_NTPase"/>
</dbReference>
<dbReference type="Gene3D" id="3.40.50.300">
    <property type="entry name" value="P-loop containing nucleotide triphosphate hydrolases"/>
    <property type="match status" value="1"/>
</dbReference>
<dbReference type="InterPro" id="IPR032823">
    <property type="entry name" value="BCA_ABC_TP_C"/>
</dbReference>
<name>A0ABQ6LNZ6_9RHOB</name>
<keyword evidence="1" id="KW-0813">Transport</keyword>
<proteinExistence type="predicted"/>
<keyword evidence="3 5" id="KW-0067">ATP-binding</keyword>
<dbReference type="RefSeq" id="WP_285674173.1">
    <property type="nucleotide sequence ID" value="NZ_BSYI01000047.1"/>
</dbReference>
<dbReference type="GO" id="GO:0005524">
    <property type="term" value="F:ATP binding"/>
    <property type="evidence" value="ECO:0007669"/>
    <property type="project" value="UniProtKB-KW"/>
</dbReference>
<dbReference type="InterPro" id="IPR003593">
    <property type="entry name" value="AAA+_ATPase"/>
</dbReference>
<dbReference type="InterPro" id="IPR003439">
    <property type="entry name" value="ABC_transporter-like_ATP-bd"/>
</dbReference>
<gene>
    <name evidence="5" type="ORF">LNKW23_41620</name>
</gene>
<dbReference type="EMBL" id="BSYI01000047">
    <property type="protein sequence ID" value="GMG84946.1"/>
    <property type="molecule type" value="Genomic_DNA"/>
</dbReference>
<evidence type="ECO:0000259" key="4">
    <source>
        <dbReference type="PROSITE" id="PS50893"/>
    </source>
</evidence>
<dbReference type="PROSITE" id="PS50893">
    <property type="entry name" value="ABC_TRANSPORTER_2"/>
    <property type="match status" value="1"/>
</dbReference>
<sequence>MQGTAHATREGGGSAVLDQVRDTVLEVEGLAVSYGALRALDGVSWRLGRGEILGIIGPNGAGKSTCYDAVTNLVAREGRVVLKGEDVTRVPAYGLAERGLRRAFQQNAFFDDVTVLDNMVSVLQDVWGTSFADCLVRPFRERRRTGEARRAAAAALERLGIAPLYHDRYPTEVPYGTQRMLSIALALGSGAEVLMLDEPAAGLGGADMEALVVALARLRDDGLSLVVIEHHMDLIMSVADRIVVLDQGRMLAHGTPAEIQENDEVLDAYLGRAA</sequence>